<gene>
    <name evidence="1" type="ORF">E3O10_16670</name>
</gene>
<keyword evidence="2" id="KW-1185">Reference proteome</keyword>
<reference evidence="1 2" key="1">
    <citation type="submission" date="2019-03" db="EMBL/GenBank/DDBJ databases">
        <title>Genomics of glacier-inhabiting Cryobacterium strains.</title>
        <authorList>
            <person name="Liu Q."/>
            <person name="Xin Y.-H."/>
        </authorList>
    </citation>
    <scope>NUCLEOTIDE SEQUENCE [LARGE SCALE GENOMIC DNA]</scope>
    <source>
        <strain evidence="1 2">Hh15</strain>
    </source>
</reference>
<sequence>MEITVTASAITESDAVDVLIAAGFDVSVFSDQRRGVGLLLSRDGETAAVQVKVRQKTIYEWDALHLLENAHERVLVVVPVASRGLIDAAKRDRRLGVVSLRDRLLVWDREEIHSPDTIGAANASEAVPGRRRNPWGRWALMRAYLLDGEPRSQVELAKETGVTQSAVSKSNRALDGLIVRSASGWRATDRLALWEMFMAEYAGPGGITTHWYGLDAVTDQSNAVVAAGASAGVQVLVSGDSAADQLAPWRVPTRAVIYASSGIALSKLGFAQTTAARATLTFTVPTDQTIWATAASRSQRTTMPTVDPVIAAWDVRRTGGPDADEAVQRIRDFVLARGGS</sequence>
<evidence type="ECO:0000313" key="1">
    <source>
        <dbReference type="EMBL" id="TFB83913.1"/>
    </source>
</evidence>
<dbReference type="EMBL" id="SOFF01000050">
    <property type="protein sequence ID" value="TFB83913.1"/>
    <property type="molecule type" value="Genomic_DNA"/>
</dbReference>
<organism evidence="1 2">
    <name type="scientific">Cryobacterium luteum</name>
    <dbReference type="NCBI Taxonomy" id="1424661"/>
    <lineage>
        <taxon>Bacteria</taxon>
        <taxon>Bacillati</taxon>
        <taxon>Actinomycetota</taxon>
        <taxon>Actinomycetes</taxon>
        <taxon>Micrococcales</taxon>
        <taxon>Microbacteriaceae</taxon>
        <taxon>Cryobacterium</taxon>
    </lineage>
</organism>
<dbReference type="OrthoDB" id="3338463at2"/>
<accession>A0A5F0CZM6</accession>
<name>A0A5F0CZM6_9MICO</name>
<dbReference type="RefSeq" id="WP_092111479.1">
    <property type="nucleotide sequence ID" value="NZ_FOCN01000015.1"/>
</dbReference>
<evidence type="ECO:0000313" key="2">
    <source>
        <dbReference type="Proteomes" id="UP000297654"/>
    </source>
</evidence>
<comment type="caution">
    <text evidence="1">The sequence shown here is derived from an EMBL/GenBank/DDBJ whole genome shotgun (WGS) entry which is preliminary data.</text>
</comment>
<dbReference type="AlphaFoldDB" id="A0A5F0CZM6"/>
<dbReference type="Proteomes" id="UP000297654">
    <property type="component" value="Unassembled WGS sequence"/>
</dbReference>
<protein>
    <submittedName>
        <fullName evidence="1">MarR family transcriptional regulator</fullName>
    </submittedName>
</protein>
<proteinExistence type="predicted"/>